<dbReference type="EMBL" id="CP063136">
    <property type="protein sequence ID" value="QOU20901.1"/>
    <property type="molecule type" value="Genomic_DNA"/>
</dbReference>
<name>A0A871REF4_DEKBR</name>
<dbReference type="GeneID" id="64572540"/>
<gene>
    <name evidence="2" type="ORF">BRETT_000615</name>
</gene>
<sequence>MSQSSIQETSFEIKVSGPSLIKRRGNARVASDHVDALAEISQLSDFERSFCATIDNAKSAGNFQKEESDSNKSRNESLMPLNQPYDNALLDIPYSSITKSEAEKTPSLVSSLHSLNTRHSYDITFPKCWRDDISKFALDTLETELESANDNDDFIQGLKQGVSFDDLDENLEIEEKHEHKSTSLRNYDKLMKKFKGMFLEAQRGTAKTEST</sequence>
<dbReference type="RefSeq" id="XP_041137394.1">
    <property type="nucleotide sequence ID" value="XM_041279180.1"/>
</dbReference>
<proteinExistence type="predicted"/>
<reference evidence="2" key="1">
    <citation type="submission" date="2020-10" db="EMBL/GenBank/DDBJ databases">
        <authorList>
            <person name="Palmer J.M."/>
        </authorList>
    </citation>
    <scope>NUCLEOTIDE SEQUENCE</scope>
    <source>
        <strain evidence="2">UCD 2041</strain>
    </source>
</reference>
<evidence type="ECO:0000313" key="3">
    <source>
        <dbReference type="Proteomes" id="UP000663131"/>
    </source>
</evidence>
<reference evidence="2" key="2">
    <citation type="journal article" name="BMC Genomics">
        <title>New genome assemblies reveal patterns of domestication and adaptation across Brettanomyces (Dekkera) species.</title>
        <authorList>
            <person name="Roach M.J."/>
            <person name="Borneman A.R."/>
        </authorList>
    </citation>
    <scope>NUCLEOTIDE SEQUENCE</scope>
    <source>
        <strain evidence="2">UCD 2041</strain>
    </source>
</reference>
<feature type="region of interest" description="Disordered" evidence="1">
    <location>
        <begin position="61"/>
        <end position="80"/>
    </location>
</feature>
<dbReference type="KEGG" id="bbrx:BRETT_000615"/>
<protein>
    <submittedName>
        <fullName evidence="2">Uncharacterized protein</fullName>
    </submittedName>
</protein>
<dbReference type="AlphaFoldDB" id="A0A871REF4"/>
<evidence type="ECO:0000256" key="1">
    <source>
        <dbReference type="SAM" id="MobiDB-lite"/>
    </source>
</evidence>
<organism evidence="2 3">
    <name type="scientific">Dekkera bruxellensis</name>
    <name type="common">Brettanomyces custersii</name>
    <dbReference type="NCBI Taxonomy" id="5007"/>
    <lineage>
        <taxon>Eukaryota</taxon>
        <taxon>Fungi</taxon>
        <taxon>Dikarya</taxon>
        <taxon>Ascomycota</taxon>
        <taxon>Saccharomycotina</taxon>
        <taxon>Pichiomycetes</taxon>
        <taxon>Pichiales</taxon>
        <taxon>Pichiaceae</taxon>
        <taxon>Brettanomyces</taxon>
    </lineage>
</organism>
<evidence type="ECO:0000313" key="2">
    <source>
        <dbReference type="EMBL" id="QOU20901.1"/>
    </source>
</evidence>
<accession>A0A871REF4</accession>
<feature type="compositionally biased region" description="Basic and acidic residues" evidence="1">
    <location>
        <begin position="64"/>
        <end position="75"/>
    </location>
</feature>
<dbReference type="Proteomes" id="UP000663131">
    <property type="component" value="Chromosome 8"/>
</dbReference>